<evidence type="ECO:0000313" key="2">
    <source>
        <dbReference type="EMBL" id="RZQ54485.1"/>
    </source>
</evidence>
<name>A0A4Q7IRP7_9GAMM</name>
<evidence type="ECO:0000256" key="1">
    <source>
        <dbReference type="SAM" id="Phobius"/>
    </source>
</evidence>
<keyword evidence="1" id="KW-0812">Transmembrane</keyword>
<keyword evidence="1" id="KW-0472">Membrane</keyword>
<gene>
    <name evidence="2" type="ORF">C1E23_03435</name>
</gene>
<feature type="transmembrane region" description="Helical" evidence="1">
    <location>
        <begin position="12"/>
        <end position="34"/>
    </location>
</feature>
<comment type="caution">
    <text evidence="2">The sequence shown here is derived from an EMBL/GenBank/DDBJ whole genome shotgun (WGS) entry which is preliminary data.</text>
</comment>
<keyword evidence="1" id="KW-1133">Transmembrane helix</keyword>
<proteinExistence type="predicted"/>
<feature type="transmembrane region" description="Helical" evidence="1">
    <location>
        <begin position="77"/>
        <end position="98"/>
    </location>
</feature>
<organism evidence="2 3">
    <name type="scientific">Pseudoalteromonas phenolica</name>
    <dbReference type="NCBI Taxonomy" id="161398"/>
    <lineage>
        <taxon>Bacteria</taxon>
        <taxon>Pseudomonadati</taxon>
        <taxon>Pseudomonadota</taxon>
        <taxon>Gammaproteobacteria</taxon>
        <taxon>Alteromonadales</taxon>
        <taxon>Pseudoalteromonadaceae</taxon>
        <taxon>Pseudoalteromonas</taxon>
    </lineage>
</organism>
<dbReference type="EMBL" id="PPSX01000012">
    <property type="protein sequence ID" value="RZQ54485.1"/>
    <property type="molecule type" value="Genomic_DNA"/>
</dbReference>
<accession>A0A4Q7IRP7</accession>
<dbReference type="Proteomes" id="UP000291338">
    <property type="component" value="Unassembled WGS sequence"/>
</dbReference>
<sequence>MRALNGKASMKVNLKLWALLLISHFVLAIVPSFIVENKLTAYVPYHSVFAPLEMFNSLGVPVYGQVTEGMFMAPITILGWCLVVTLWLIIHYGFAIVLSHLTRRSSKEF</sequence>
<dbReference type="AlphaFoldDB" id="A0A4Q7IRP7"/>
<evidence type="ECO:0000313" key="3">
    <source>
        <dbReference type="Proteomes" id="UP000291338"/>
    </source>
</evidence>
<protein>
    <submittedName>
        <fullName evidence="2">Uncharacterized protein</fullName>
    </submittedName>
</protein>
<reference evidence="2 3" key="1">
    <citation type="submission" date="2018-01" db="EMBL/GenBank/DDBJ databases">
        <title>Co-occurrence of chitin degradation, pigmentation and bioactivity in marine Pseudoalteromonas.</title>
        <authorList>
            <person name="Paulsen S."/>
            <person name="Gram L."/>
            <person name="Machado H."/>
        </authorList>
    </citation>
    <scope>NUCLEOTIDE SEQUENCE [LARGE SCALE GENOMIC DNA]</scope>
    <source>
        <strain evidence="2 3">S3898</strain>
    </source>
</reference>